<reference evidence="3" key="1">
    <citation type="submission" date="2016-09" db="EMBL/GenBank/DDBJ databases">
        <authorList>
            <person name="Koehorst J."/>
        </authorList>
    </citation>
    <scope>NUCLEOTIDE SEQUENCE [LARGE SCALE GENOMIC DNA]</scope>
</reference>
<organism evidence="2 3">
    <name type="scientific">Akkermansia glycaniphila</name>
    <dbReference type="NCBI Taxonomy" id="1679444"/>
    <lineage>
        <taxon>Bacteria</taxon>
        <taxon>Pseudomonadati</taxon>
        <taxon>Verrucomicrobiota</taxon>
        <taxon>Verrucomicrobiia</taxon>
        <taxon>Verrucomicrobiales</taxon>
        <taxon>Akkermansiaceae</taxon>
        <taxon>Akkermansia</taxon>
    </lineage>
</organism>
<dbReference type="RefSeq" id="WP_172801768.1">
    <property type="nucleotide sequence ID" value="NZ_JACVVN010000001.1"/>
</dbReference>
<protein>
    <submittedName>
        <fullName evidence="2">Uncharacterized protein</fullName>
    </submittedName>
</protein>
<dbReference type="EMBL" id="LT629973">
    <property type="protein sequence ID" value="SEH81056.1"/>
    <property type="molecule type" value="Genomic_DNA"/>
</dbReference>
<feature type="transmembrane region" description="Helical" evidence="1">
    <location>
        <begin position="6"/>
        <end position="25"/>
    </location>
</feature>
<sequence>MTAAGWITMLLSVAFAWTLFVWCIAKVLSKKAENLVSSNMHTPDMDEEDD</sequence>
<proteinExistence type="predicted"/>
<dbReference type="KEGG" id="agl:PYTT_0920"/>
<keyword evidence="1" id="KW-0812">Transmembrane</keyword>
<dbReference type="Proteomes" id="UP000176204">
    <property type="component" value="Chromosome I"/>
</dbReference>
<keyword evidence="1" id="KW-0472">Membrane</keyword>
<gene>
    <name evidence="2" type="ORF">PYTT_0920</name>
</gene>
<dbReference type="AlphaFoldDB" id="A0A1H6KZB2"/>
<dbReference type="STRING" id="1679444.PYTT_0920"/>
<evidence type="ECO:0000313" key="3">
    <source>
        <dbReference type="Proteomes" id="UP000176204"/>
    </source>
</evidence>
<keyword evidence="1" id="KW-1133">Transmembrane helix</keyword>
<keyword evidence="3" id="KW-1185">Reference proteome</keyword>
<accession>A0A1H6KZB2</accession>
<evidence type="ECO:0000256" key="1">
    <source>
        <dbReference type="SAM" id="Phobius"/>
    </source>
</evidence>
<name>A0A1H6KZB2_9BACT</name>
<evidence type="ECO:0000313" key="2">
    <source>
        <dbReference type="EMBL" id="SEH81056.1"/>
    </source>
</evidence>